<dbReference type="Gene3D" id="3.30.560.10">
    <property type="entry name" value="Glucose Oxidase, domain 3"/>
    <property type="match status" value="1"/>
</dbReference>
<feature type="chain" id="PRO_5041285464" evidence="3">
    <location>
        <begin position="18"/>
        <end position="611"/>
    </location>
</feature>
<comment type="cofactor">
    <cofactor evidence="2">
        <name>FAD</name>
        <dbReference type="ChEBI" id="CHEBI:57692"/>
    </cofactor>
</comment>
<feature type="signal peptide" evidence="3">
    <location>
        <begin position="1"/>
        <end position="17"/>
    </location>
</feature>
<dbReference type="SUPFAM" id="SSF54373">
    <property type="entry name" value="FAD-linked reductases, C-terminal domain"/>
    <property type="match status" value="1"/>
</dbReference>
<organism evidence="6 7">
    <name type="scientific">Zophobas morio</name>
    <dbReference type="NCBI Taxonomy" id="2755281"/>
    <lineage>
        <taxon>Eukaryota</taxon>
        <taxon>Metazoa</taxon>
        <taxon>Ecdysozoa</taxon>
        <taxon>Arthropoda</taxon>
        <taxon>Hexapoda</taxon>
        <taxon>Insecta</taxon>
        <taxon>Pterygota</taxon>
        <taxon>Neoptera</taxon>
        <taxon>Endopterygota</taxon>
        <taxon>Coleoptera</taxon>
        <taxon>Polyphaga</taxon>
        <taxon>Cucujiformia</taxon>
        <taxon>Tenebrionidae</taxon>
        <taxon>Zophobas</taxon>
    </lineage>
</organism>
<keyword evidence="2" id="KW-0285">Flavoprotein</keyword>
<dbReference type="Pfam" id="PF05199">
    <property type="entry name" value="GMC_oxred_C"/>
    <property type="match status" value="1"/>
</dbReference>
<feature type="domain" description="Glucose-methanol-choline oxidoreductase C-terminal" evidence="5">
    <location>
        <begin position="460"/>
        <end position="592"/>
    </location>
</feature>
<name>A0AA38I403_9CUCU</name>
<evidence type="ECO:0000259" key="5">
    <source>
        <dbReference type="Pfam" id="PF05199"/>
    </source>
</evidence>
<dbReference type="PIRSF" id="PIRSF000137">
    <property type="entry name" value="Alcohol_oxidase"/>
    <property type="match status" value="1"/>
</dbReference>
<dbReference type="SUPFAM" id="SSF51905">
    <property type="entry name" value="FAD/NAD(P)-binding domain"/>
    <property type="match status" value="1"/>
</dbReference>
<dbReference type="InterPro" id="IPR036188">
    <property type="entry name" value="FAD/NAD-bd_sf"/>
</dbReference>
<dbReference type="PANTHER" id="PTHR11552">
    <property type="entry name" value="GLUCOSE-METHANOL-CHOLINE GMC OXIDOREDUCTASE"/>
    <property type="match status" value="1"/>
</dbReference>
<accession>A0AA38I403</accession>
<comment type="similarity">
    <text evidence="1">Belongs to the GMC oxidoreductase family.</text>
</comment>
<dbReference type="InterPro" id="IPR007867">
    <property type="entry name" value="GMC_OxRtase_C"/>
</dbReference>
<proteinExistence type="inferred from homology"/>
<keyword evidence="3" id="KW-0732">Signal</keyword>
<dbReference type="GO" id="GO:0050660">
    <property type="term" value="F:flavin adenine dinucleotide binding"/>
    <property type="evidence" value="ECO:0007669"/>
    <property type="project" value="InterPro"/>
</dbReference>
<reference evidence="6" key="1">
    <citation type="journal article" date="2023" name="G3 (Bethesda)">
        <title>Whole genome assemblies of Zophobas morio and Tenebrio molitor.</title>
        <authorList>
            <person name="Kaur S."/>
            <person name="Stinson S.A."/>
            <person name="diCenzo G.C."/>
        </authorList>
    </citation>
    <scope>NUCLEOTIDE SEQUENCE</scope>
    <source>
        <strain evidence="6">QUZm001</strain>
    </source>
</reference>
<evidence type="ECO:0000256" key="2">
    <source>
        <dbReference type="PIRSR" id="PIRSR000137-2"/>
    </source>
</evidence>
<keyword evidence="2" id="KW-0274">FAD</keyword>
<protein>
    <submittedName>
        <fullName evidence="6">Uncharacterized protein</fullName>
    </submittedName>
</protein>
<dbReference type="Gene3D" id="3.50.50.60">
    <property type="entry name" value="FAD/NAD(P)-binding domain"/>
    <property type="match status" value="1"/>
</dbReference>
<sequence>MFCLHLTVFLLVHFAHCDENITIQYYKQLIQVGSVRALSYNLSQRNVEFEKGAASDKLHDYPKKFDVVIIGAGTAGAVVATRLSENPKLRIAVIEAGGEESDFSKIPNMAFNLQFSDMNWGYYSTPQKNCCLGMNNQQCMVPSGKVLGGNSAIDFGIYRRSSRVRYNEWAVKGWTYFDDLYYYKKSENEQIRGDYLYHKKGGVLNVEYGKPDSPLQPLVLKANEELHVPNIDYNGIRSVGVGKPQLNIKHGQKQSTNTAFLDYARSRDNVEVLTHAFATKIIINESNKTAQGVVFVKNDKKYKIVATKEVIVSAGTINSAQLLMLSGIGPRDHLKEHKIKVLQDLPVGKTLKDKTFLPIIVRTNTSLHNQGDLDTVVKQYLRGYGPLVKPLYTDLLEFIHADGTPEDAPTFQILMVPPPRTQAALLPRVFNYNQTVTQTFLKSINTETDFALDVINLCSKSSGSVKLKSSNPIDHPKIDLNYFSDPRDVEVFLKAVKFVNEQLVKTKAFREIGASLQTTGLCTNYEKGSDERNECVIRALATSAYEFTGTTAMGEDPKTSVVDKNAQVHGMMGLRVVDAGIFSKCVSGRADTIMAAEKISDIIKQKYSDLH</sequence>
<evidence type="ECO:0000313" key="6">
    <source>
        <dbReference type="EMBL" id="KAJ3647816.1"/>
    </source>
</evidence>
<keyword evidence="7" id="KW-1185">Reference proteome</keyword>
<dbReference type="InterPro" id="IPR000172">
    <property type="entry name" value="GMC_OxRdtase_N"/>
</dbReference>
<comment type="caution">
    <text evidence="6">The sequence shown here is derived from an EMBL/GenBank/DDBJ whole genome shotgun (WGS) entry which is preliminary data.</text>
</comment>
<evidence type="ECO:0000256" key="3">
    <source>
        <dbReference type="SAM" id="SignalP"/>
    </source>
</evidence>
<dbReference type="Pfam" id="PF00732">
    <property type="entry name" value="GMC_oxred_N"/>
    <property type="match status" value="1"/>
</dbReference>
<evidence type="ECO:0000256" key="1">
    <source>
        <dbReference type="ARBA" id="ARBA00010790"/>
    </source>
</evidence>
<dbReference type="InterPro" id="IPR012132">
    <property type="entry name" value="GMC_OxRdtase"/>
</dbReference>
<gene>
    <name evidence="6" type="ORF">Zmor_019674</name>
</gene>
<feature type="domain" description="Glucose-methanol-choline oxidoreductase N-terminal" evidence="4">
    <location>
        <begin position="66"/>
        <end position="354"/>
    </location>
</feature>
<dbReference type="AlphaFoldDB" id="A0AA38I403"/>
<evidence type="ECO:0000313" key="7">
    <source>
        <dbReference type="Proteomes" id="UP001168821"/>
    </source>
</evidence>
<dbReference type="Proteomes" id="UP001168821">
    <property type="component" value="Unassembled WGS sequence"/>
</dbReference>
<evidence type="ECO:0000259" key="4">
    <source>
        <dbReference type="Pfam" id="PF00732"/>
    </source>
</evidence>
<dbReference type="PANTHER" id="PTHR11552:SF158">
    <property type="entry name" value="GH23626P-RELATED"/>
    <property type="match status" value="1"/>
</dbReference>
<feature type="binding site" evidence="2">
    <location>
        <position position="146"/>
    </location>
    <ligand>
        <name>FAD</name>
        <dbReference type="ChEBI" id="CHEBI:57692"/>
    </ligand>
</feature>
<dbReference type="EMBL" id="JALNTZ010000006">
    <property type="protein sequence ID" value="KAJ3647816.1"/>
    <property type="molecule type" value="Genomic_DNA"/>
</dbReference>
<dbReference type="GO" id="GO:0016614">
    <property type="term" value="F:oxidoreductase activity, acting on CH-OH group of donors"/>
    <property type="evidence" value="ECO:0007669"/>
    <property type="project" value="InterPro"/>
</dbReference>